<proteinExistence type="predicted"/>
<protein>
    <recommendedName>
        <fullName evidence="8">TRAF-type domain-containing protein</fullName>
    </recommendedName>
</protein>
<name>A0A0G4FAI2_9ALVE</name>
<evidence type="ECO:0000256" key="3">
    <source>
        <dbReference type="ARBA" id="ARBA00022723"/>
    </source>
</evidence>
<dbReference type="VEuPathDB" id="CryptoDB:Cvel_15898"/>
<feature type="domain" description="TRAF-type" evidence="8">
    <location>
        <begin position="34"/>
        <end position="88"/>
    </location>
</feature>
<evidence type="ECO:0000256" key="6">
    <source>
        <dbReference type="ARBA" id="ARBA00022833"/>
    </source>
</evidence>
<gene>
    <name evidence="9" type="ORF">Cvel_15898</name>
</gene>
<accession>A0A0G4FAI2</accession>
<dbReference type="Pfam" id="PF02176">
    <property type="entry name" value="zf-TRAF"/>
    <property type="match status" value="1"/>
</dbReference>
<dbReference type="SUPFAM" id="SSF49599">
    <property type="entry name" value="TRAF domain-like"/>
    <property type="match status" value="2"/>
</dbReference>
<dbReference type="Gene3D" id="2.60.210.10">
    <property type="entry name" value="Apoptosis, Tumor Necrosis Factor Receptor Associated Protein 2, Chain A"/>
    <property type="match status" value="1"/>
</dbReference>
<dbReference type="GO" id="GO:0008270">
    <property type="term" value="F:zinc ion binding"/>
    <property type="evidence" value="ECO:0007669"/>
    <property type="project" value="UniProtKB-KW"/>
</dbReference>
<keyword evidence="6 7" id="KW-0862">Zinc</keyword>
<dbReference type="GO" id="GO:0005737">
    <property type="term" value="C:cytoplasm"/>
    <property type="evidence" value="ECO:0007669"/>
    <property type="project" value="UniProtKB-SubCell"/>
</dbReference>
<organism evidence="9">
    <name type="scientific">Chromera velia CCMP2878</name>
    <dbReference type="NCBI Taxonomy" id="1169474"/>
    <lineage>
        <taxon>Eukaryota</taxon>
        <taxon>Sar</taxon>
        <taxon>Alveolata</taxon>
        <taxon>Colpodellida</taxon>
        <taxon>Chromeraceae</taxon>
        <taxon>Chromera</taxon>
    </lineage>
</organism>
<evidence type="ECO:0000259" key="8">
    <source>
        <dbReference type="PROSITE" id="PS50145"/>
    </source>
</evidence>
<dbReference type="FunFam" id="3.30.40.10:FF:000121">
    <property type="entry name" value="TNF receptor-associated factor"/>
    <property type="match status" value="1"/>
</dbReference>
<dbReference type="InterPro" id="IPR013083">
    <property type="entry name" value="Znf_RING/FYVE/PHD"/>
</dbReference>
<evidence type="ECO:0000256" key="1">
    <source>
        <dbReference type="ARBA" id="ARBA00004496"/>
    </source>
</evidence>
<evidence type="ECO:0000256" key="5">
    <source>
        <dbReference type="ARBA" id="ARBA00022771"/>
    </source>
</evidence>
<dbReference type="PROSITE" id="PS50145">
    <property type="entry name" value="ZF_TRAF"/>
    <property type="match status" value="1"/>
</dbReference>
<dbReference type="InterPro" id="IPR001293">
    <property type="entry name" value="Znf_TRAF"/>
</dbReference>
<dbReference type="GO" id="GO:0043122">
    <property type="term" value="P:regulation of canonical NF-kappaB signal transduction"/>
    <property type="evidence" value="ECO:0007669"/>
    <property type="project" value="TreeGrafter"/>
</dbReference>
<feature type="zinc finger region" description="TRAF-type" evidence="7">
    <location>
        <begin position="34"/>
        <end position="88"/>
    </location>
</feature>
<dbReference type="InterPro" id="IPR008974">
    <property type="entry name" value="TRAF-like"/>
</dbReference>
<dbReference type="AlphaFoldDB" id="A0A0G4FAI2"/>
<dbReference type="PANTHER" id="PTHR10131">
    <property type="entry name" value="TNF RECEPTOR ASSOCIATED FACTOR"/>
    <property type="match status" value="1"/>
</dbReference>
<dbReference type="PhylomeDB" id="A0A0G4FAI2"/>
<evidence type="ECO:0000313" key="9">
    <source>
        <dbReference type="EMBL" id="CEM09574.1"/>
    </source>
</evidence>
<keyword evidence="3 7" id="KW-0479">Metal-binding</keyword>
<dbReference type="Gene3D" id="3.30.40.10">
    <property type="entry name" value="Zinc/RING finger domain, C3HC4 (zinc finger)"/>
    <property type="match status" value="1"/>
</dbReference>
<evidence type="ECO:0000256" key="2">
    <source>
        <dbReference type="ARBA" id="ARBA00022490"/>
    </source>
</evidence>
<keyword evidence="5 7" id="KW-0863">Zinc-finger</keyword>
<keyword evidence="2" id="KW-0963">Cytoplasm</keyword>
<reference evidence="9" key="1">
    <citation type="submission" date="2014-11" db="EMBL/GenBank/DDBJ databases">
        <authorList>
            <person name="Otto D Thomas"/>
            <person name="Naeem Raeece"/>
        </authorList>
    </citation>
    <scope>NUCLEOTIDE SEQUENCE</scope>
</reference>
<evidence type="ECO:0000256" key="4">
    <source>
        <dbReference type="ARBA" id="ARBA00022737"/>
    </source>
</evidence>
<evidence type="ECO:0000256" key="7">
    <source>
        <dbReference type="PROSITE-ProRule" id="PRU00207"/>
    </source>
</evidence>
<dbReference type="EMBL" id="CDMZ01000223">
    <property type="protein sequence ID" value="CEM09574.1"/>
    <property type="molecule type" value="Genomic_DNA"/>
</dbReference>
<sequence length="254" mass="28273">MKRGPLAAHKDSCRYRLIPCDFCYAQVRFGTKTAHLKVCEKVPVSCPNKCGEKPLRGEVAEHKKSRCVEEVVECPISGCGDRVKRKMLDDHEDASLKKHLKLLHRRMDLMESPDTVEGTVRFPDYAAQAAGKQKHEKIKSELFPFKGHQFFLEVYPQGVRKAPAGWASIFLCKEDDFKGVLTYDLQLSNAEGVSKVGSSSCDLTGQSACGRRKWCSSEKLLSVARAMEGGALEFRVSLSLPKKEKGTFAVSGCR</sequence>
<comment type="subcellular location">
    <subcellularLocation>
        <location evidence="1">Cytoplasm</location>
    </subcellularLocation>
</comment>
<keyword evidence="4" id="KW-0677">Repeat</keyword>
<dbReference type="PANTHER" id="PTHR10131:SF94">
    <property type="entry name" value="TNF RECEPTOR-ASSOCIATED FACTOR 4"/>
    <property type="match status" value="1"/>
</dbReference>